<keyword evidence="2" id="KW-0472">Membrane</keyword>
<evidence type="ECO:0000256" key="1">
    <source>
        <dbReference type="SAM" id="MobiDB-lite"/>
    </source>
</evidence>
<feature type="compositionally biased region" description="Polar residues" evidence="1">
    <location>
        <begin position="438"/>
        <end position="457"/>
    </location>
</feature>
<organism evidence="3 4">
    <name type="scientific">Clathrospora elynae</name>
    <dbReference type="NCBI Taxonomy" id="706981"/>
    <lineage>
        <taxon>Eukaryota</taxon>
        <taxon>Fungi</taxon>
        <taxon>Dikarya</taxon>
        <taxon>Ascomycota</taxon>
        <taxon>Pezizomycotina</taxon>
        <taxon>Dothideomycetes</taxon>
        <taxon>Pleosporomycetidae</taxon>
        <taxon>Pleosporales</taxon>
        <taxon>Diademaceae</taxon>
        <taxon>Clathrospora</taxon>
    </lineage>
</organism>
<feature type="compositionally biased region" description="Basic and acidic residues" evidence="1">
    <location>
        <begin position="402"/>
        <end position="414"/>
    </location>
</feature>
<feature type="compositionally biased region" description="Basic and acidic residues" evidence="1">
    <location>
        <begin position="163"/>
        <end position="186"/>
    </location>
</feature>
<keyword evidence="2" id="KW-1133">Transmembrane helix</keyword>
<gene>
    <name evidence="3" type="ORF">EJ02DRAFT_454949</name>
</gene>
<accession>A0A6A5SPV1</accession>
<evidence type="ECO:0000313" key="3">
    <source>
        <dbReference type="EMBL" id="KAF1941708.1"/>
    </source>
</evidence>
<feature type="transmembrane region" description="Helical" evidence="2">
    <location>
        <begin position="282"/>
        <end position="301"/>
    </location>
</feature>
<dbReference type="Proteomes" id="UP000800038">
    <property type="component" value="Unassembled WGS sequence"/>
</dbReference>
<evidence type="ECO:0000313" key="4">
    <source>
        <dbReference type="Proteomes" id="UP000800038"/>
    </source>
</evidence>
<sequence>MAVRVVLVGQNIVELHSHTVHRQPDCLYIVDPKSTAKTNTVSPGQQRPGNSSLGLASMCLHGEPRFSATSISSRDACFPRILELSTIFSSSLFLLQALFIQEVKQDKANVCAQSRYKSYLFFSQPSSLLSSTHAFEINSVAMSEANGQRIDMTEHSPPPSAELDNHDKKPTSPEAADRASQHDGTEMKTATDVNIPNAPMVEMTSDPQVPISKPATMQAGEVPSATAFQDLFSRPVLTKPGDYSRDQVHPSYMVSYCMVAVLLVSILYWAISVLIASRFINVISTVLVLSALSVVNLHHLLSNVLYFVGRGLGSVITSVRGGIADGRQDTTNKHATEADFHEAMQNAAGQVAAPLTELVTMAKNCAASSQDKSAVEEAANRIEKPLAELMKLATEYVTMQKVRESSISRTETPRHSPCNEGRSRADTLSRLPIVKTPKMSSASPHSPNSGDSTGNSSWRRKKLDISGTDKAKDATERADASERESPSFGANQFLVTKGGVGDMKEASKNHGQVEVKGKTRMGGWSS</sequence>
<feature type="compositionally biased region" description="Basic and acidic residues" evidence="1">
    <location>
        <begin position="463"/>
        <end position="485"/>
    </location>
</feature>
<feature type="compositionally biased region" description="Basic and acidic residues" evidence="1">
    <location>
        <begin position="502"/>
        <end position="517"/>
    </location>
</feature>
<reference evidence="3" key="1">
    <citation type="journal article" date="2020" name="Stud. Mycol.">
        <title>101 Dothideomycetes genomes: a test case for predicting lifestyles and emergence of pathogens.</title>
        <authorList>
            <person name="Haridas S."/>
            <person name="Albert R."/>
            <person name="Binder M."/>
            <person name="Bloem J."/>
            <person name="Labutti K."/>
            <person name="Salamov A."/>
            <person name="Andreopoulos B."/>
            <person name="Baker S."/>
            <person name="Barry K."/>
            <person name="Bills G."/>
            <person name="Bluhm B."/>
            <person name="Cannon C."/>
            <person name="Castanera R."/>
            <person name="Culley D."/>
            <person name="Daum C."/>
            <person name="Ezra D."/>
            <person name="Gonzalez J."/>
            <person name="Henrissat B."/>
            <person name="Kuo A."/>
            <person name="Liang C."/>
            <person name="Lipzen A."/>
            <person name="Lutzoni F."/>
            <person name="Magnuson J."/>
            <person name="Mondo S."/>
            <person name="Nolan M."/>
            <person name="Ohm R."/>
            <person name="Pangilinan J."/>
            <person name="Park H.-J."/>
            <person name="Ramirez L."/>
            <person name="Alfaro M."/>
            <person name="Sun H."/>
            <person name="Tritt A."/>
            <person name="Yoshinaga Y."/>
            <person name="Zwiers L.-H."/>
            <person name="Turgeon B."/>
            <person name="Goodwin S."/>
            <person name="Spatafora J."/>
            <person name="Crous P."/>
            <person name="Grigoriev I."/>
        </authorList>
    </citation>
    <scope>NUCLEOTIDE SEQUENCE</scope>
    <source>
        <strain evidence="3">CBS 161.51</strain>
    </source>
</reference>
<name>A0A6A5SPV1_9PLEO</name>
<dbReference type="AlphaFoldDB" id="A0A6A5SPV1"/>
<dbReference type="EMBL" id="ML976044">
    <property type="protein sequence ID" value="KAF1941708.1"/>
    <property type="molecule type" value="Genomic_DNA"/>
</dbReference>
<feature type="region of interest" description="Disordered" evidence="1">
    <location>
        <begin position="150"/>
        <end position="188"/>
    </location>
</feature>
<protein>
    <submittedName>
        <fullName evidence="3">Uncharacterized protein</fullName>
    </submittedName>
</protein>
<feature type="region of interest" description="Disordered" evidence="1">
    <location>
        <begin position="402"/>
        <end position="526"/>
    </location>
</feature>
<keyword evidence="2" id="KW-0812">Transmembrane</keyword>
<proteinExistence type="predicted"/>
<feature type="transmembrane region" description="Helical" evidence="2">
    <location>
        <begin position="253"/>
        <end position="275"/>
    </location>
</feature>
<evidence type="ECO:0000256" key="2">
    <source>
        <dbReference type="SAM" id="Phobius"/>
    </source>
</evidence>
<keyword evidence="4" id="KW-1185">Reference proteome</keyword>